<dbReference type="Pfam" id="PF13952">
    <property type="entry name" value="DUF4216"/>
    <property type="match status" value="1"/>
</dbReference>
<name>A0ABQ7NWK1_BRACM</name>
<evidence type="ECO:0000313" key="4">
    <source>
        <dbReference type="Proteomes" id="UP000823674"/>
    </source>
</evidence>
<feature type="domain" description="DUF4216" evidence="2">
    <location>
        <begin position="98"/>
        <end position="155"/>
    </location>
</feature>
<dbReference type="Proteomes" id="UP000823674">
    <property type="component" value="Chromosome A01"/>
</dbReference>
<feature type="compositionally biased region" description="Basic and acidic residues" evidence="1">
    <location>
        <begin position="267"/>
        <end position="293"/>
    </location>
</feature>
<keyword evidence="4" id="KW-1185">Reference proteome</keyword>
<feature type="region of interest" description="Disordered" evidence="1">
    <location>
        <begin position="717"/>
        <end position="736"/>
    </location>
</feature>
<sequence length="977" mass="109421">MSSGAYYCSWMDKPHLDPNTNLLTEEYVNDGLARSFVFDDWIHEFVQGPNYVVKSYPKFCTRGYAFTRKGHSKTTYDAGVSSSSGDDVYYGNIKEILEIQYPGMVGLRCVVFYCDWYDTTPDRGVKIDAFGVTSVCYLSYPRVTYKDDPWVIVTQINPRGRVDRTSDDDEPLQLESTSNVQAVEDLANVELVEVLTEFGLDAVVHSEPEAESGHWASKAWSDQSGATPPSRSDLPIGATLLERQGEVARGFITRRRENEPGATSRSDLPERHHEVARISHPSRSDLPKRHPEVARVSIARRHEAKPGATSQSDPLRSLPKAGATCRSDMSRLKVDSLIDHLPSLVRYLITQATQEQLKFVGNSKQEDPLAVNEVEGLEGQEELCFINNNGSWYKKEPNFQYNNYQQKSYPNNQQSGYPPRNNQQGSYQPQQNPSSGSSAPQESSTDTLLKQILESQTRSEKQVGYELKNLHSKIDGSYNELNNKFSHLASTSLKPTTTLFELNELNASCSWYLSTTWSFWRHLGAFGAQKGVFRVVIGRARHGATSPERHHQVALTSLLERPYQSDREKSLAVSSLGDARTSPERPPGATPRSRSHLTPLSERPPKATPRGRSRLYGETTRSEAWSDLSERPTEVAPEGRSDLPERHAECFDIPQNWFDNHLYYNIFLSTISLPFTAILAVLEPPSPANHLLTLISLPKPQIMSEYVPRPAARLRRSSVSSSRASGSSHEQNSVPAYIPAPAPAAAQQDPGVMPVDLLVQQPGREHLPVLHPNPRRGHSTWFTKSKNGISRSINQMMYSMLRFGYSKWSVIPFEERELWFRQFAQEFNWHSDLTETDLVIKGVVDLVEAEIATQSQPLSDDGDSTGASTNLSLLQINEMVEKAVPKRKGGRLVGLARRASSYPTSSSQALYADPMILEELHDKDERIGALEEQNTTILSENATIRSENATILAELASQKKFNAEIMQKLDRLMSSSS</sequence>
<proteinExistence type="predicted"/>
<feature type="region of interest" description="Disordered" evidence="1">
    <location>
        <begin position="214"/>
        <end position="236"/>
    </location>
</feature>
<feature type="compositionally biased region" description="Low complexity" evidence="1">
    <location>
        <begin position="434"/>
        <end position="444"/>
    </location>
</feature>
<feature type="compositionally biased region" description="Basic and acidic residues" evidence="1">
    <location>
        <begin position="628"/>
        <end position="642"/>
    </location>
</feature>
<feature type="compositionally biased region" description="Polar residues" evidence="1">
    <location>
        <begin position="403"/>
        <end position="433"/>
    </location>
</feature>
<feature type="region of interest" description="Disordered" evidence="1">
    <location>
        <begin position="565"/>
        <end position="642"/>
    </location>
</feature>
<organism evidence="3 4">
    <name type="scientific">Brassica rapa subsp. trilocularis</name>
    <dbReference type="NCBI Taxonomy" id="1813537"/>
    <lineage>
        <taxon>Eukaryota</taxon>
        <taxon>Viridiplantae</taxon>
        <taxon>Streptophyta</taxon>
        <taxon>Embryophyta</taxon>
        <taxon>Tracheophyta</taxon>
        <taxon>Spermatophyta</taxon>
        <taxon>Magnoliopsida</taxon>
        <taxon>eudicotyledons</taxon>
        <taxon>Gunneridae</taxon>
        <taxon>Pentapetalae</taxon>
        <taxon>rosids</taxon>
        <taxon>malvids</taxon>
        <taxon>Brassicales</taxon>
        <taxon>Brassicaceae</taxon>
        <taxon>Brassiceae</taxon>
        <taxon>Brassica</taxon>
    </lineage>
</organism>
<feature type="region of interest" description="Disordered" evidence="1">
    <location>
        <begin position="403"/>
        <end position="446"/>
    </location>
</feature>
<protein>
    <recommendedName>
        <fullName evidence="2">DUF4216 domain-containing protein</fullName>
    </recommendedName>
</protein>
<gene>
    <name evidence="3" type="primary">A01g506350.1_BraROA</name>
    <name evidence="3" type="ORF">IGI04_002523</name>
</gene>
<evidence type="ECO:0000259" key="2">
    <source>
        <dbReference type="Pfam" id="PF13952"/>
    </source>
</evidence>
<comment type="caution">
    <text evidence="3">The sequence shown here is derived from an EMBL/GenBank/DDBJ whole genome shotgun (WGS) entry which is preliminary data.</text>
</comment>
<dbReference type="PANTHER" id="PTHR48258">
    <property type="entry name" value="DUF4218 DOMAIN-CONTAINING PROTEIN-RELATED"/>
    <property type="match status" value="1"/>
</dbReference>
<dbReference type="EMBL" id="JADBGQ010000001">
    <property type="protein sequence ID" value="KAG5414956.1"/>
    <property type="molecule type" value="Genomic_DNA"/>
</dbReference>
<feature type="region of interest" description="Disordered" evidence="1">
    <location>
        <begin position="254"/>
        <end position="322"/>
    </location>
</feature>
<accession>A0ABQ7NWK1</accession>
<evidence type="ECO:0000256" key="1">
    <source>
        <dbReference type="SAM" id="MobiDB-lite"/>
    </source>
</evidence>
<dbReference type="InterPro" id="IPR025312">
    <property type="entry name" value="DUF4216"/>
</dbReference>
<feature type="compositionally biased region" description="Polar residues" evidence="1">
    <location>
        <begin position="220"/>
        <end position="230"/>
    </location>
</feature>
<reference evidence="3 4" key="1">
    <citation type="submission" date="2021-03" db="EMBL/GenBank/DDBJ databases">
        <authorList>
            <person name="King G.J."/>
            <person name="Bancroft I."/>
            <person name="Baten A."/>
            <person name="Bloomfield J."/>
            <person name="Borpatragohain P."/>
            <person name="He Z."/>
            <person name="Irish N."/>
            <person name="Irwin J."/>
            <person name="Liu K."/>
            <person name="Mauleon R.P."/>
            <person name="Moore J."/>
            <person name="Morris R."/>
            <person name="Ostergaard L."/>
            <person name="Wang B."/>
            <person name="Wells R."/>
        </authorList>
    </citation>
    <scope>NUCLEOTIDE SEQUENCE [LARGE SCALE GENOMIC DNA]</scope>
    <source>
        <strain evidence="3">R-o-18</strain>
        <tissue evidence="3">Leaf</tissue>
    </source>
</reference>
<feature type="compositionally biased region" description="Low complexity" evidence="1">
    <location>
        <begin position="717"/>
        <end position="728"/>
    </location>
</feature>
<evidence type="ECO:0000313" key="3">
    <source>
        <dbReference type="EMBL" id="KAG5414956.1"/>
    </source>
</evidence>